<gene>
    <name evidence="7" type="ORF">F3Y22_tig00110557pilonHSYRG00118</name>
</gene>
<protein>
    <submittedName>
        <fullName evidence="7">BTB/POZ domain-containing protein</fullName>
    </submittedName>
</protein>
<evidence type="ECO:0000259" key="5">
    <source>
        <dbReference type="PROSITE" id="PS50097"/>
    </source>
</evidence>
<keyword evidence="2" id="KW-0833">Ubl conjugation pathway</keyword>
<dbReference type="SUPFAM" id="SSF54695">
    <property type="entry name" value="POZ domain"/>
    <property type="match status" value="1"/>
</dbReference>
<keyword evidence="4" id="KW-0812">Transmembrane</keyword>
<dbReference type="UniPathway" id="UPA00143"/>
<comment type="pathway">
    <text evidence="1">Protein modification; protein ubiquitination.</text>
</comment>
<dbReference type="PANTHER" id="PTHR32370">
    <property type="entry name" value="OS12G0117600 PROTEIN"/>
    <property type="match status" value="1"/>
</dbReference>
<feature type="transmembrane region" description="Helical" evidence="4">
    <location>
        <begin position="43"/>
        <end position="67"/>
    </location>
</feature>
<feature type="domain" description="NPH3" evidence="6">
    <location>
        <begin position="239"/>
        <end position="364"/>
    </location>
</feature>
<dbReference type="InterPro" id="IPR011333">
    <property type="entry name" value="SKP1/BTB/POZ_sf"/>
</dbReference>
<dbReference type="InterPro" id="IPR000210">
    <property type="entry name" value="BTB/POZ_dom"/>
</dbReference>
<dbReference type="Pfam" id="PF00651">
    <property type="entry name" value="BTB"/>
    <property type="match status" value="1"/>
</dbReference>
<dbReference type="PROSITE" id="PS51649">
    <property type="entry name" value="NPH3"/>
    <property type="match status" value="1"/>
</dbReference>
<dbReference type="InterPro" id="IPR043454">
    <property type="entry name" value="NPH3/RPT2-like"/>
</dbReference>
<comment type="similarity">
    <text evidence="3">Belongs to the NPH3 family.</text>
</comment>
<evidence type="ECO:0000313" key="8">
    <source>
        <dbReference type="Proteomes" id="UP000436088"/>
    </source>
</evidence>
<reference evidence="7" key="1">
    <citation type="submission" date="2019-09" db="EMBL/GenBank/DDBJ databases">
        <title>Draft genome information of white flower Hibiscus syriacus.</title>
        <authorList>
            <person name="Kim Y.-M."/>
        </authorList>
    </citation>
    <scope>NUCLEOTIDE SEQUENCE [LARGE SCALE GENOMIC DNA]</scope>
    <source>
        <strain evidence="7">YM2019G1</strain>
    </source>
</reference>
<dbReference type="GO" id="GO:0016567">
    <property type="term" value="P:protein ubiquitination"/>
    <property type="evidence" value="ECO:0007669"/>
    <property type="project" value="UniProtKB-UniPathway"/>
</dbReference>
<name>A0A6A3ABC4_HIBSY</name>
<keyword evidence="8" id="KW-1185">Reference proteome</keyword>
<evidence type="ECO:0000256" key="2">
    <source>
        <dbReference type="ARBA" id="ARBA00022786"/>
    </source>
</evidence>
<sequence>MTIAKALNVNISMGNNQKKKRKRAEKKELTEDNLGWSVVKAELGGVSVLVKGFKAFVLGVLLLVFVYSEEMASMKIGSKTDAFKRQGQAWFCTTELPSDIVVEVGEMYFHLHKFPLLSRSGVMERLIAEASEEGEQKCSICLPDIPGGVKTFELVVKFCYGVKLELTSSNVVYLRCAAERLEMTEEYGCIESLTMKVTTDPNLFGWPIMEHDGPMQSPGGSALWNGISTGARQKNLSSDWWYEDASTLSFPLYKRLIAALESRGIGREVIAGYLAFYAKKYLPGLNKRQGNWSARLTPVALKAHPSEEDQRLLLEEIDSFNSCQQLQQRQPSSRSFTPTAPSPLLQMLRRYVPQLAATKSPQPQ</sequence>
<dbReference type="InterPro" id="IPR027356">
    <property type="entry name" value="NPH3_dom"/>
</dbReference>
<dbReference type="EMBL" id="VEPZ02001029">
    <property type="protein sequence ID" value="KAE8700259.1"/>
    <property type="molecule type" value="Genomic_DNA"/>
</dbReference>
<evidence type="ECO:0000256" key="3">
    <source>
        <dbReference type="PROSITE-ProRule" id="PRU00982"/>
    </source>
</evidence>
<evidence type="ECO:0000256" key="4">
    <source>
        <dbReference type="SAM" id="Phobius"/>
    </source>
</evidence>
<organism evidence="7 8">
    <name type="scientific">Hibiscus syriacus</name>
    <name type="common">Rose of Sharon</name>
    <dbReference type="NCBI Taxonomy" id="106335"/>
    <lineage>
        <taxon>Eukaryota</taxon>
        <taxon>Viridiplantae</taxon>
        <taxon>Streptophyta</taxon>
        <taxon>Embryophyta</taxon>
        <taxon>Tracheophyta</taxon>
        <taxon>Spermatophyta</taxon>
        <taxon>Magnoliopsida</taxon>
        <taxon>eudicotyledons</taxon>
        <taxon>Gunneridae</taxon>
        <taxon>Pentapetalae</taxon>
        <taxon>rosids</taxon>
        <taxon>malvids</taxon>
        <taxon>Malvales</taxon>
        <taxon>Malvaceae</taxon>
        <taxon>Malvoideae</taxon>
        <taxon>Hibiscus</taxon>
    </lineage>
</organism>
<dbReference type="Pfam" id="PF03000">
    <property type="entry name" value="NPH3"/>
    <property type="match status" value="1"/>
</dbReference>
<dbReference type="PROSITE" id="PS50097">
    <property type="entry name" value="BTB"/>
    <property type="match status" value="1"/>
</dbReference>
<evidence type="ECO:0000256" key="1">
    <source>
        <dbReference type="ARBA" id="ARBA00004906"/>
    </source>
</evidence>
<accession>A0A6A3ABC4</accession>
<proteinExistence type="inferred from homology"/>
<evidence type="ECO:0000259" key="6">
    <source>
        <dbReference type="PROSITE" id="PS51649"/>
    </source>
</evidence>
<keyword evidence="4" id="KW-1133">Transmembrane helix</keyword>
<evidence type="ECO:0000313" key="7">
    <source>
        <dbReference type="EMBL" id="KAE8700259.1"/>
    </source>
</evidence>
<keyword evidence="4" id="KW-0472">Membrane</keyword>
<dbReference type="AlphaFoldDB" id="A0A6A3ABC4"/>
<comment type="caution">
    <text evidence="7">The sequence shown here is derived from an EMBL/GenBank/DDBJ whole genome shotgun (WGS) entry which is preliminary data.</text>
</comment>
<dbReference type="SMART" id="SM00225">
    <property type="entry name" value="BTB"/>
    <property type="match status" value="1"/>
</dbReference>
<dbReference type="Gene3D" id="3.30.710.10">
    <property type="entry name" value="Potassium Channel Kv1.1, Chain A"/>
    <property type="match status" value="1"/>
</dbReference>
<feature type="domain" description="BTB" evidence="5">
    <location>
        <begin position="98"/>
        <end position="168"/>
    </location>
</feature>
<dbReference type="Proteomes" id="UP000436088">
    <property type="component" value="Unassembled WGS sequence"/>
</dbReference>